<dbReference type="Gene3D" id="1.10.630.10">
    <property type="entry name" value="Cytochrome P450"/>
    <property type="match status" value="1"/>
</dbReference>
<evidence type="ECO:0000259" key="11">
    <source>
        <dbReference type="PROSITE" id="PS50893"/>
    </source>
</evidence>
<comment type="similarity">
    <text evidence="1">Belongs to the cytochrome P450 family.</text>
</comment>
<feature type="binding site" description="axial binding residue" evidence="8">
    <location>
        <position position="429"/>
    </location>
    <ligand>
        <name>heme</name>
        <dbReference type="ChEBI" id="CHEBI:30413"/>
    </ligand>
    <ligandPart>
        <name>Fe</name>
        <dbReference type="ChEBI" id="CHEBI:18248"/>
    </ligandPart>
</feature>
<gene>
    <name evidence="12" type="ORF">IFM89_016992</name>
</gene>
<comment type="cofactor">
    <cofactor evidence="8">
        <name>heme</name>
        <dbReference type="ChEBI" id="CHEBI:30413"/>
    </cofactor>
</comment>
<proteinExistence type="inferred from homology"/>
<dbReference type="InterPro" id="IPR036396">
    <property type="entry name" value="Cyt_P450_sf"/>
</dbReference>
<keyword evidence="8" id="KW-0349">Heme</keyword>
<evidence type="ECO:0000256" key="7">
    <source>
        <dbReference type="ARBA" id="ARBA00023136"/>
    </source>
</evidence>
<accession>A0A835I1H6</accession>
<dbReference type="OrthoDB" id="1470350at2759"/>
<evidence type="ECO:0000313" key="12">
    <source>
        <dbReference type="EMBL" id="KAF9609556.1"/>
    </source>
</evidence>
<dbReference type="CDD" id="cd11064">
    <property type="entry name" value="CYP86A"/>
    <property type="match status" value="1"/>
</dbReference>
<evidence type="ECO:0000256" key="10">
    <source>
        <dbReference type="SAM" id="Phobius"/>
    </source>
</evidence>
<dbReference type="InterPro" id="IPR001128">
    <property type="entry name" value="Cyt_P450"/>
</dbReference>
<dbReference type="InterPro" id="IPR002401">
    <property type="entry name" value="Cyt_P450_E_grp-I"/>
</dbReference>
<keyword evidence="7 10" id="KW-0472">Membrane</keyword>
<dbReference type="GO" id="GO:0016887">
    <property type="term" value="F:ATP hydrolysis activity"/>
    <property type="evidence" value="ECO:0007669"/>
    <property type="project" value="InterPro"/>
</dbReference>
<feature type="region of interest" description="Disordered" evidence="9">
    <location>
        <begin position="624"/>
        <end position="645"/>
    </location>
</feature>
<evidence type="ECO:0000256" key="2">
    <source>
        <dbReference type="ARBA" id="ARBA00022692"/>
    </source>
</evidence>
<dbReference type="GO" id="GO:0004497">
    <property type="term" value="F:monooxygenase activity"/>
    <property type="evidence" value="ECO:0007669"/>
    <property type="project" value="InterPro"/>
</dbReference>
<keyword evidence="2 10" id="KW-0812">Transmembrane</keyword>
<reference evidence="12 13" key="1">
    <citation type="submission" date="2020-10" db="EMBL/GenBank/DDBJ databases">
        <title>The Coptis chinensis genome and diversification of protoberbering-type alkaloids.</title>
        <authorList>
            <person name="Wang B."/>
            <person name="Shu S."/>
            <person name="Song C."/>
            <person name="Liu Y."/>
        </authorList>
    </citation>
    <scope>NUCLEOTIDE SEQUENCE [LARGE SCALE GENOMIC DNA]</scope>
    <source>
        <strain evidence="12">HL-2020</strain>
        <tissue evidence="12">Leaf</tissue>
    </source>
</reference>
<dbReference type="PROSITE" id="PS50893">
    <property type="entry name" value="ABC_TRANSPORTER_2"/>
    <property type="match status" value="1"/>
</dbReference>
<keyword evidence="3 8" id="KW-0479">Metal-binding</keyword>
<dbReference type="SUPFAM" id="SSF48264">
    <property type="entry name" value="Cytochrome P450"/>
    <property type="match status" value="1"/>
</dbReference>
<dbReference type="GO" id="GO:0020037">
    <property type="term" value="F:heme binding"/>
    <property type="evidence" value="ECO:0007669"/>
    <property type="project" value="InterPro"/>
</dbReference>
<dbReference type="Proteomes" id="UP000631114">
    <property type="component" value="Unassembled WGS sequence"/>
</dbReference>
<dbReference type="PRINTS" id="PR00463">
    <property type="entry name" value="EP450I"/>
</dbReference>
<dbReference type="SUPFAM" id="SSF52540">
    <property type="entry name" value="P-loop containing nucleoside triphosphate hydrolases"/>
    <property type="match status" value="1"/>
</dbReference>
<evidence type="ECO:0000256" key="9">
    <source>
        <dbReference type="SAM" id="MobiDB-lite"/>
    </source>
</evidence>
<dbReference type="GO" id="GO:0005524">
    <property type="term" value="F:ATP binding"/>
    <property type="evidence" value="ECO:0007669"/>
    <property type="project" value="InterPro"/>
</dbReference>
<keyword evidence="13" id="KW-1185">Reference proteome</keyword>
<dbReference type="Pfam" id="PF00005">
    <property type="entry name" value="ABC_tran"/>
    <property type="match status" value="1"/>
</dbReference>
<dbReference type="InterPro" id="IPR003439">
    <property type="entry name" value="ABC_transporter-like_ATP-bd"/>
</dbReference>
<feature type="transmembrane region" description="Helical" evidence="10">
    <location>
        <begin position="12"/>
        <end position="33"/>
    </location>
</feature>
<dbReference type="Gene3D" id="3.40.50.300">
    <property type="entry name" value="P-loop containing nucleotide triphosphate hydrolases"/>
    <property type="match status" value="1"/>
</dbReference>
<dbReference type="GO" id="GO:0044550">
    <property type="term" value="P:secondary metabolite biosynthetic process"/>
    <property type="evidence" value="ECO:0007669"/>
    <property type="project" value="UniProtKB-ARBA"/>
</dbReference>
<evidence type="ECO:0000256" key="1">
    <source>
        <dbReference type="ARBA" id="ARBA00010617"/>
    </source>
</evidence>
<comment type="caution">
    <text evidence="12">The sequence shown here is derived from an EMBL/GenBank/DDBJ whole genome shotgun (WGS) entry which is preliminary data.</text>
</comment>
<dbReference type="GO" id="GO:0005506">
    <property type="term" value="F:iron ion binding"/>
    <property type="evidence" value="ECO:0007669"/>
    <property type="project" value="InterPro"/>
</dbReference>
<evidence type="ECO:0000256" key="6">
    <source>
        <dbReference type="ARBA" id="ARBA00023004"/>
    </source>
</evidence>
<keyword evidence="5" id="KW-0560">Oxidoreductase</keyword>
<evidence type="ECO:0000313" key="13">
    <source>
        <dbReference type="Proteomes" id="UP000631114"/>
    </source>
</evidence>
<dbReference type="InterPro" id="IPR027417">
    <property type="entry name" value="P-loop_NTPase"/>
</dbReference>
<sequence>MTTSIESFGSSTFTTLQVVIASLFGLIAVTFVIRKLSDKKKYHPCAGTVLNHVLHFRKLHHYMTDLARKHKTYRLISPFRNEIYTSDPANVEYILKTNFPNYGKGWYNYAILNDLMGDGIVTVDGERWKYQRKVSSYEFSTKNLRDFSVAVFRRNAEKLAGVVSDAAAENKPFDVQHLFLKSTMDTIFKVGFGVELDSVFGAQEGAKFAHAFTESSEIIMWRYADMLWRIKRFFSVGTEARLKKAVKVKKEDLLSRFLELNATDPKYLRDITFNFLHAGRDTTAATLTWFMYRMCMHPHIQEKVAQEVKEAAQLKDTTSITEFAATVTEDHVLDKMQYLHAALSETLRLHPAVPVDGKICFSDDTLPDGYSVKKGDMIAYQPYAMGRMKYNWGEDAEEYRPERWIDEDGKFRPESPFKFTTFQAGPRICTGKDFAYREMKIWASVLFNFFVFKLEDETKPVKYKTMLNLHIDGALNVQAFPRAGKAANAHNFITKLPDGYNTQVGKFGVQLSGSQKQRLAIARALIRDPTILLLDEATSALDAQSERIVQDALDQAAQGRTTIIVAHRLTTIRNADLIVVLESGKLLELGSHDELMRMNNGEGGAYSKMVFLQQSGKNEFKQPPHFQTEGSSQHRMMPMPSPVSARSSRQIRPAYSMSPAYPFSPAYAMSPAFSIQTNHYDIPAEGNLKALTYPPPSQWRLLQMNAPEWKNAALGCLGAVGFGAVQPAHFFCLGTMITVFFIQDTARLKSETRFY</sequence>
<evidence type="ECO:0000256" key="5">
    <source>
        <dbReference type="ARBA" id="ARBA00023002"/>
    </source>
</evidence>
<feature type="domain" description="ABC transporter" evidence="11">
    <location>
        <begin position="347"/>
        <end position="608"/>
    </location>
</feature>
<dbReference type="InterPro" id="IPR036640">
    <property type="entry name" value="ABC1_TM_sf"/>
</dbReference>
<evidence type="ECO:0000256" key="8">
    <source>
        <dbReference type="PIRSR" id="PIRSR602401-1"/>
    </source>
</evidence>
<dbReference type="PANTHER" id="PTHR24296">
    <property type="entry name" value="CYTOCHROME P450"/>
    <property type="match status" value="1"/>
</dbReference>
<name>A0A835I1H6_9MAGN</name>
<evidence type="ECO:0000256" key="4">
    <source>
        <dbReference type="ARBA" id="ARBA00022989"/>
    </source>
</evidence>
<dbReference type="EMBL" id="JADFTS010000004">
    <property type="protein sequence ID" value="KAF9609556.1"/>
    <property type="molecule type" value="Genomic_DNA"/>
</dbReference>
<dbReference type="Pfam" id="PF00067">
    <property type="entry name" value="p450"/>
    <property type="match status" value="1"/>
</dbReference>
<dbReference type="AlphaFoldDB" id="A0A835I1H6"/>
<dbReference type="PRINTS" id="PR00385">
    <property type="entry name" value="P450"/>
</dbReference>
<organism evidence="12 13">
    <name type="scientific">Coptis chinensis</name>
    <dbReference type="NCBI Taxonomy" id="261450"/>
    <lineage>
        <taxon>Eukaryota</taxon>
        <taxon>Viridiplantae</taxon>
        <taxon>Streptophyta</taxon>
        <taxon>Embryophyta</taxon>
        <taxon>Tracheophyta</taxon>
        <taxon>Spermatophyta</taxon>
        <taxon>Magnoliopsida</taxon>
        <taxon>Ranunculales</taxon>
        <taxon>Ranunculaceae</taxon>
        <taxon>Coptidoideae</taxon>
        <taxon>Coptis</taxon>
    </lineage>
</organism>
<dbReference type="GO" id="GO:0016020">
    <property type="term" value="C:membrane"/>
    <property type="evidence" value="ECO:0007669"/>
    <property type="project" value="InterPro"/>
</dbReference>
<protein>
    <recommendedName>
        <fullName evidence="11">ABC transporter domain-containing protein</fullName>
    </recommendedName>
</protein>
<keyword evidence="6 8" id="KW-0408">Iron</keyword>
<dbReference type="Gene3D" id="1.20.1560.10">
    <property type="entry name" value="ABC transporter type 1, transmembrane domain"/>
    <property type="match status" value="1"/>
</dbReference>
<dbReference type="GO" id="GO:0016705">
    <property type="term" value="F:oxidoreductase activity, acting on paired donors, with incorporation or reduction of molecular oxygen"/>
    <property type="evidence" value="ECO:0007669"/>
    <property type="project" value="InterPro"/>
</dbReference>
<evidence type="ECO:0000256" key="3">
    <source>
        <dbReference type="ARBA" id="ARBA00022723"/>
    </source>
</evidence>
<keyword evidence="4 10" id="KW-1133">Transmembrane helix</keyword>